<evidence type="ECO:0000256" key="8">
    <source>
        <dbReference type="RuleBase" id="RU363034"/>
    </source>
</evidence>
<feature type="region of interest" description="Disordered" evidence="9">
    <location>
        <begin position="47"/>
        <end position="70"/>
    </location>
</feature>
<evidence type="ECO:0000256" key="1">
    <source>
        <dbReference type="ARBA" id="ARBA00022670"/>
    </source>
</evidence>
<keyword evidence="10" id="KW-1133">Transmembrane helix</keyword>
<dbReference type="InterPro" id="IPR001254">
    <property type="entry name" value="Trypsin_dom"/>
</dbReference>
<evidence type="ECO:0000256" key="10">
    <source>
        <dbReference type="SAM" id="Phobius"/>
    </source>
</evidence>
<dbReference type="PROSITE" id="PS00135">
    <property type="entry name" value="TRYPSIN_SER"/>
    <property type="match status" value="1"/>
</dbReference>
<gene>
    <name evidence="14" type="primary">tmprss2</name>
</gene>
<evidence type="ECO:0000256" key="6">
    <source>
        <dbReference type="PROSITE-ProRule" id="PRU00124"/>
    </source>
</evidence>
<keyword evidence="3 8" id="KW-0720">Serine protease</keyword>
<feature type="domain" description="Peptidase S1" evidence="11">
    <location>
        <begin position="250"/>
        <end position="481"/>
    </location>
</feature>
<dbReference type="FunFam" id="2.40.10.10:FF:000003">
    <property type="entry name" value="Transmembrane serine protease 3"/>
    <property type="match status" value="1"/>
</dbReference>
<dbReference type="Pfam" id="PF00089">
    <property type="entry name" value="Trypsin"/>
    <property type="match status" value="1"/>
</dbReference>
<dbReference type="SMART" id="SM00020">
    <property type="entry name" value="Tryp_SPc"/>
    <property type="match status" value="1"/>
</dbReference>
<dbReference type="PROSITE" id="PS50240">
    <property type="entry name" value="TRYPSIN_DOM"/>
    <property type="match status" value="1"/>
</dbReference>
<dbReference type="SMART" id="SM00192">
    <property type="entry name" value="LDLa"/>
    <property type="match status" value="1"/>
</dbReference>
<dbReference type="GO" id="GO:0004252">
    <property type="term" value="F:serine-type endopeptidase activity"/>
    <property type="evidence" value="ECO:0007669"/>
    <property type="project" value="InterPro"/>
</dbReference>
<evidence type="ECO:0000256" key="5">
    <source>
        <dbReference type="ARBA" id="ARBA00023180"/>
    </source>
</evidence>
<dbReference type="PROSITE" id="PS50068">
    <property type="entry name" value="LDLRA_2"/>
    <property type="match status" value="1"/>
</dbReference>
<dbReference type="GeneID" id="114446081"/>
<dbReference type="AlphaFoldDB" id="A0A6P7JKC6"/>
<dbReference type="InterPro" id="IPR043504">
    <property type="entry name" value="Peptidase_S1_PA_chymotrypsin"/>
</dbReference>
<dbReference type="PRINTS" id="PR00722">
    <property type="entry name" value="CHYMOTRYPSIN"/>
</dbReference>
<dbReference type="SUPFAM" id="SSF56487">
    <property type="entry name" value="SRCR-like"/>
    <property type="match status" value="1"/>
</dbReference>
<dbReference type="GO" id="GO:0016020">
    <property type="term" value="C:membrane"/>
    <property type="evidence" value="ECO:0007669"/>
    <property type="project" value="InterPro"/>
</dbReference>
<dbReference type="InterPro" id="IPR001190">
    <property type="entry name" value="SRCR"/>
</dbReference>
<dbReference type="InterPro" id="IPR036055">
    <property type="entry name" value="LDL_receptor-like_sf"/>
</dbReference>
<dbReference type="Proteomes" id="UP000515145">
    <property type="component" value="Chromosome 14"/>
</dbReference>
<dbReference type="PROSITE" id="PS50287">
    <property type="entry name" value="SRCR_2"/>
    <property type="match status" value="1"/>
</dbReference>
<dbReference type="PROSITE" id="PS00134">
    <property type="entry name" value="TRYPSIN_HIS"/>
    <property type="match status" value="1"/>
</dbReference>
<dbReference type="CDD" id="cd00190">
    <property type="entry name" value="Tryp_SPc"/>
    <property type="match status" value="1"/>
</dbReference>
<keyword evidence="1 8" id="KW-0645">Protease</keyword>
<dbReference type="Gene3D" id="4.10.400.10">
    <property type="entry name" value="Low-density Lipoprotein Receptor"/>
    <property type="match status" value="1"/>
</dbReference>
<dbReference type="CTD" id="7113"/>
<dbReference type="InterPro" id="IPR002172">
    <property type="entry name" value="LDrepeatLR_classA_rpt"/>
</dbReference>
<evidence type="ECO:0000256" key="3">
    <source>
        <dbReference type="ARBA" id="ARBA00022825"/>
    </source>
</evidence>
<keyword evidence="10 14" id="KW-0812">Transmembrane</keyword>
<keyword evidence="4 6" id="KW-1015">Disulfide bond</keyword>
<evidence type="ECO:0000256" key="7">
    <source>
        <dbReference type="PROSITE-ProRule" id="PRU00196"/>
    </source>
</evidence>
<dbReference type="OrthoDB" id="546450at2759"/>
<evidence type="ECO:0000259" key="11">
    <source>
        <dbReference type="PROSITE" id="PS50240"/>
    </source>
</evidence>
<dbReference type="InterPro" id="IPR001314">
    <property type="entry name" value="Peptidase_S1A"/>
</dbReference>
<dbReference type="InterPro" id="IPR033116">
    <property type="entry name" value="TRYPSIN_SER"/>
</dbReference>
<feature type="transmembrane region" description="Helical" evidence="10">
    <location>
        <begin position="80"/>
        <end position="103"/>
    </location>
</feature>
<dbReference type="InParanoid" id="A0A6P7JKC6"/>
<dbReference type="InterPro" id="IPR009003">
    <property type="entry name" value="Peptidase_S1_PA"/>
</dbReference>
<evidence type="ECO:0000256" key="4">
    <source>
        <dbReference type="ARBA" id="ARBA00023157"/>
    </source>
</evidence>
<dbReference type="SUPFAM" id="SSF50494">
    <property type="entry name" value="Trypsin-like serine proteases"/>
    <property type="match status" value="1"/>
</dbReference>
<comment type="caution">
    <text evidence="7">Lacks conserved residue(s) required for the propagation of feature annotation.</text>
</comment>
<dbReference type="CDD" id="cd00112">
    <property type="entry name" value="LDLa"/>
    <property type="match status" value="1"/>
</dbReference>
<feature type="disulfide bond" evidence="6">
    <location>
        <begin position="107"/>
        <end position="119"/>
    </location>
</feature>
<keyword evidence="5" id="KW-0325">Glycoprotein</keyword>
<keyword evidence="13" id="KW-1185">Reference proteome</keyword>
<sequence length="484" mass="52948">MNSKEASIPMYDNVCFRHEEGTAPPPPYTSQQGVYPHLPQLTPSHVTGTPATINTHHTGIPGSPHPARHRKETKTRRCRYTLCAVLCVLGVLVVVAFLIWYFLFYQCLTGKLCKHDGKCLSLSQWCDGNRDCPGGEDESQCFRLQGTTFILLGYSSDSQAWMPVCAENWDNNFGRAVCEQIGYERQDYVSFGQTSAGSLASEGYMKLKPGSTAGSPILSQFTHSSRCLANAVKLTCIGCGVSSLAPSSRIVGGTNAVNGAWPWQVSLQVNFRHVCGGSIISPYWILSAAHCFQNALSDPTLWRVGYGDVNMARLNFANSVSRIINHEKFDPDTNDNDIALMKLNTPLTFTSSVKPVCLPNIGVNLSEGRSAWITGWGRLSSNGPLPNILNQAPVTIYSRETCNIPQVLNGHVTETMICAGKLQGGVDTCQGDSGGPLVVKEGDVWWLAGDTSWGIGCALRNKPGVYGNVTYFINWIHRQMQNDW</sequence>
<accession>A0A6P7JKC6</accession>
<dbReference type="InterPro" id="IPR036772">
    <property type="entry name" value="SRCR-like_dom_sf"/>
</dbReference>
<dbReference type="SUPFAM" id="SSF57424">
    <property type="entry name" value="LDL receptor-like module"/>
    <property type="match status" value="1"/>
</dbReference>
<feature type="domain" description="SRCR" evidence="12">
    <location>
        <begin position="129"/>
        <end position="182"/>
    </location>
</feature>
<dbReference type="PANTHER" id="PTHR24252">
    <property type="entry name" value="ACROSIN-RELATED"/>
    <property type="match status" value="1"/>
</dbReference>
<evidence type="ECO:0000313" key="14">
    <source>
        <dbReference type="RefSeq" id="XP_028277305.1"/>
    </source>
</evidence>
<evidence type="ECO:0000259" key="12">
    <source>
        <dbReference type="PROSITE" id="PS50287"/>
    </source>
</evidence>
<dbReference type="Gene3D" id="3.10.250.10">
    <property type="entry name" value="SRCR-like domain"/>
    <property type="match status" value="1"/>
</dbReference>
<proteinExistence type="predicted"/>
<reference evidence="14" key="1">
    <citation type="submission" date="2025-08" db="UniProtKB">
        <authorList>
            <consortium name="RefSeq"/>
        </authorList>
    </citation>
    <scope>IDENTIFICATION</scope>
</reference>
<dbReference type="Pfam" id="PF15494">
    <property type="entry name" value="SRCR_2"/>
    <property type="match status" value="1"/>
</dbReference>
<evidence type="ECO:0000256" key="2">
    <source>
        <dbReference type="ARBA" id="ARBA00022801"/>
    </source>
</evidence>
<evidence type="ECO:0000256" key="9">
    <source>
        <dbReference type="SAM" id="MobiDB-lite"/>
    </source>
</evidence>
<evidence type="ECO:0000313" key="13">
    <source>
        <dbReference type="Proteomes" id="UP000515145"/>
    </source>
</evidence>
<organism evidence="13 14">
    <name type="scientific">Parambassis ranga</name>
    <name type="common">Indian glassy fish</name>
    <dbReference type="NCBI Taxonomy" id="210632"/>
    <lineage>
        <taxon>Eukaryota</taxon>
        <taxon>Metazoa</taxon>
        <taxon>Chordata</taxon>
        <taxon>Craniata</taxon>
        <taxon>Vertebrata</taxon>
        <taxon>Euteleostomi</taxon>
        <taxon>Actinopterygii</taxon>
        <taxon>Neopterygii</taxon>
        <taxon>Teleostei</taxon>
        <taxon>Neoteleostei</taxon>
        <taxon>Acanthomorphata</taxon>
        <taxon>Ovalentaria</taxon>
        <taxon>Ambassidae</taxon>
        <taxon>Parambassis</taxon>
    </lineage>
</organism>
<feature type="disulfide bond" evidence="6">
    <location>
        <begin position="126"/>
        <end position="141"/>
    </location>
</feature>
<name>A0A6P7JKC6_9TELE</name>
<keyword evidence="2 8" id="KW-0378">Hydrolase</keyword>
<dbReference type="GO" id="GO:0006508">
    <property type="term" value="P:proteolysis"/>
    <property type="evidence" value="ECO:0007669"/>
    <property type="project" value="UniProtKB-KW"/>
</dbReference>
<dbReference type="RefSeq" id="XP_028277305.1">
    <property type="nucleotide sequence ID" value="XM_028421504.1"/>
</dbReference>
<feature type="compositionally biased region" description="Polar residues" evidence="9">
    <location>
        <begin position="47"/>
        <end position="57"/>
    </location>
</feature>
<keyword evidence="10" id="KW-0472">Membrane</keyword>
<dbReference type="InterPro" id="IPR018114">
    <property type="entry name" value="TRYPSIN_HIS"/>
</dbReference>
<dbReference type="PANTHER" id="PTHR24252:SF30">
    <property type="entry name" value="TRANSMEMBRANE SERINE PROTEASE 2"/>
    <property type="match status" value="1"/>
</dbReference>
<dbReference type="Gene3D" id="2.40.10.10">
    <property type="entry name" value="Trypsin-like serine proteases"/>
    <property type="match status" value="2"/>
</dbReference>
<protein>
    <submittedName>
        <fullName evidence="14">Transmembrane protease serine 2</fullName>
    </submittedName>
</protein>